<comment type="caution">
    <text evidence="12">The sequence shown here is derived from an EMBL/GenBank/DDBJ whole genome shotgun (WGS) entry which is preliminary data.</text>
</comment>
<evidence type="ECO:0000256" key="9">
    <source>
        <dbReference type="ARBA" id="ARBA00023124"/>
    </source>
</evidence>
<gene>
    <name evidence="12" type="ORF">CEXT_762821</name>
</gene>
<dbReference type="InterPro" id="IPR049912">
    <property type="entry name" value="CRESS_DNA_REP"/>
</dbReference>
<keyword evidence="2" id="KW-0548">Nucleotidyltransferase</keyword>
<dbReference type="Pfam" id="PF02407">
    <property type="entry name" value="Viral_Rep"/>
    <property type="match status" value="1"/>
</dbReference>
<dbReference type="GO" id="GO:0006260">
    <property type="term" value="P:DNA replication"/>
    <property type="evidence" value="ECO:0007669"/>
    <property type="project" value="UniProtKB-KW"/>
</dbReference>
<dbReference type="GO" id="GO:0046872">
    <property type="term" value="F:metal ion binding"/>
    <property type="evidence" value="ECO:0007669"/>
    <property type="project" value="UniProtKB-KW"/>
</dbReference>
<keyword evidence="8" id="KW-0378">Hydrolase</keyword>
<evidence type="ECO:0000256" key="1">
    <source>
        <dbReference type="ARBA" id="ARBA00022679"/>
    </source>
</evidence>
<dbReference type="GO" id="GO:0016779">
    <property type="term" value="F:nucleotidyltransferase activity"/>
    <property type="evidence" value="ECO:0007669"/>
    <property type="project" value="UniProtKB-KW"/>
</dbReference>
<evidence type="ECO:0000313" key="13">
    <source>
        <dbReference type="Proteomes" id="UP001054945"/>
    </source>
</evidence>
<keyword evidence="12" id="KW-0067">ATP-binding</keyword>
<keyword evidence="12" id="KW-0347">Helicase</keyword>
<evidence type="ECO:0000256" key="2">
    <source>
        <dbReference type="ARBA" id="ARBA00022695"/>
    </source>
</evidence>
<sequence>MAPRQYAKRWCFTINNPHVNDHPSIWLHGHENYGFQYEIGENNTPHVQGFVCFTERRSLQQVKQLHGTSHWETMKGSIKQNIEYCSKRETSIRPTGTGKTGQIRGLLNVIFRENGLFDVLMLQLIINNLLHKIPFPQLEDSSLPPPPPPFCIWQRNEVVTSKFHDQNRKWLPKPTAEESDFQKESLYPVLRSFCIRDITCQSIPISVQPESSEF</sequence>
<reference evidence="12 13" key="1">
    <citation type="submission" date="2021-06" db="EMBL/GenBank/DDBJ databases">
        <title>Caerostris extrusa draft genome.</title>
        <authorList>
            <person name="Kono N."/>
            <person name="Arakawa K."/>
        </authorList>
    </citation>
    <scope>NUCLEOTIDE SEQUENCE [LARGE SCALE GENOMIC DNA]</scope>
</reference>
<evidence type="ECO:0000256" key="6">
    <source>
        <dbReference type="ARBA" id="ARBA00022741"/>
    </source>
</evidence>
<keyword evidence="3" id="KW-0235">DNA replication</keyword>
<dbReference type="Proteomes" id="UP001054945">
    <property type="component" value="Unassembled WGS sequence"/>
</dbReference>
<evidence type="ECO:0000256" key="3">
    <source>
        <dbReference type="ARBA" id="ARBA00022705"/>
    </source>
</evidence>
<evidence type="ECO:0000256" key="7">
    <source>
        <dbReference type="ARBA" id="ARBA00022759"/>
    </source>
</evidence>
<organism evidence="12 13">
    <name type="scientific">Caerostris extrusa</name>
    <name type="common">Bark spider</name>
    <name type="synonym">Caerostris bankana</name>
    <dbReference type="NCBI Taxonomy" id="172846"/>
    <lineage>
        <taxon>Eukaryota</taxon>
        <taxon>Metazoa</taxon>
        <taxon>Ecdysozoa</taxon>
        <taxon>Arthropoda</taxon>
        <taxon>Chelicerata</taxon>
        <taxon>Arachnida</taxon>
        <taxon>Araneae</taxon>
        <taxon>Araneomorphae</taxon>
        <taxon>Entelegynae</taxon>
        <taxon>Araneoidea</taxon>
        <taxon>Araneidae</taxon>
        <taxon>Caerostris</taxon>
    </lineage>
</organism>
<keyword evidence="9" id="KW-0190">Covalent protein-DNA linkage</keyword>
<evidence type="ECO:0000256" key="8">
    <source>
        <dbReference type="ARBA" id="ARBA00022801"/>
    </source>
</evidence>
<dbReference type="GO" id="GO:0016787">
    <property type="term" value="F:hydrolase activity"/>
    <property type="evidence" value="ECO:0007669"/>
    <property type="project" value="UniProtKB-KW"/>
</dbReference>
<dbReference type="GO" id="GO:0004519">
    <property type="term" value="F:endonuclease activity"/>
    <property type="evidence" value="ECO:0007669"/>
    <property type="project" value="UniProtKB-KW"/>
</dbReference>
<evidence type="ECO:0000256" key="10">
    <source>
        <dbReference type="ARBA" id="ARBA00023125"/>
    </source>
</evidence>
<evidence type="ECO:0000313" key="12">
    <source>
        <dbReference type="EMBL" id="GIX87261.1"/>
    </source>
</evidence>
<keyword evidence="1" id="KW-0808">Transferase</keyword>
<keyword evidence="10" id="KW-0238">DNA-binding</keyword>
<feature type="domain" description="CRESS-DNA virus Rep endonuclease" evidence="11">
    <location>
        <begin position="4"/>
        <end position="98"/>
    </location>
</feature>
<keyword evidence="13" id="KW-1185">Reference proteome</keyword>
<evidence type="ECO:0000256" key="4">
    <source>
        <dbReference type="ARBA" id="ARBA00022722"/>
    </source>
</evidence>
<dbReference type="Gene3D" id="3.40.1310.20">
    <property type="match status" value="1"/>
</dbReference>
<dbReference type="GO" id="GO:0004386">
    <property type="term" value="F:helicase activity"/>
    <property type="evidence" value="ECO:0007669"/>
    <property type="project" value="UniProtKB-KW"/>
</dbReference>
<keyword evidence="7" id="KW-0255">Endonuclease</keyword>
<accession>A0AAV4NTJ7</accession>
<keyword evidence="5" id="KW-0479">Metal-binding</keyword>
<dbReference type="GO" id="GO:0000166">
    <property type="term" value="F:nucleotide binding"/>
    <property type="evidence" value="ECO:0007669"/>
    <property type="project" value="UniProtKB-KW"/>
</dbReference>
<keyword evidence="4" id="KW-0540">Nuclease</keyword>
<dbReference type="AlphaFoldDB" id="A0AAV4NTJ7"/>
<dbReference type="PROSITE" id="PS52020">
    <property type="entry name" value="CRESS_DNA_REP"/>
    <property type="match status" value="1"/>
</dbReference>
<evidence type="ECO:0000256" key="5">
    <source>
        <dbReference type="ARBA" id="ARBA00022723"/>
    </source>
</evidence>
<evidence type="ECO:0000259" key="11">
    <source>
        <dbReference type="PROSITE" id="PS52020"/>
    </source>
</evidence>
<name>A0AAV4NTJ7_CAEEX</name>
<dbReference type="GO" id="GO:0003677">
    <property type="term" value="F:DNA binding"/>
    <property type="evidence" value="ECO:0007669"/>
    <property type="project" value="UniProtKB-KW"/>
</dbReference>
<dbReference type="EMBL" id="BPLR01021219">
    <property type="protein sequence ID" value="GIX87261.1"/>
    <property type="molecule type" value="Genomic_DNA"/>
</dbReference>
<keyword evidence="6" id="KW-0547">Nucleotide-binding</keyword>
<protein>
    <submittedName>
        <fullName evidence="12">ATP-dependent helicase Rep</fullName>
    </submittedName>
</protein>
<proteinExistence type="predicted"/>